<evidence type="ECO:0000259" key="6">
    <source>
        <dbReference type="PROSITE" id="PS50056"/>
    </source>
</evidence>
<comment type="caution">
    <text evidence="7">The sequence shown here is derived from an EMBL/GenBank/DDBJ whole genome shotgun (WGS) entry which is preliminary data.</text>
</comment>
<dbReference type="PRINTS" id="PR00700">
    <property type="entry name" value="PRTYPHPHTASE"/>
</dbReference>
<name>A0A9P0KRM0_ACAOB</name>
<proteinExistence type="predicted"/>
<dbReference type="SMART" id="SM00194">
    <property type="entry name" value="PTPc"/>
    <property type="match status" value="1"/>
</dbReference>
<evidence type="ECO:0000256" key="1">
    <source>
        <dbReference type="ARBA" id="ARBA00013064"/>
    </source>
</evidence>
<dbReference type="InterPro" id="IPR000387">
    <property type="entry name" value="Tyr_Pase_dom"/>
</dbReference>
<dbReference type="Gene3D" id="3.90.190.10">
    <property type="entry name" value="Protein tyrosine phosphatase superfamily"/>
    <property type="match status" value="2"/>
</dbReference>
<dbReference type="Pfam" id="PF00102">
    <property type="entry name" value="Y_phosphatase"/>
    <property type="match status" value="1"/>
</dbReference>
<evidence type="ECO:0000313" key="8">
    <source>
        <dbReference type="Proteomes" id="UP001152888"/>
    </source>
</evidence>
<dbReference type="PANTHER" id="PTHR19134">
    <property type="entry name" value="RECEPTOR-TYPE TYROSINE-PROTEIN PHOSPHATASE"/>
    <property type="match status" value="1"/>
</dbReference>
<evidence type="ECO:0000256" key="3">
    <source>
        <dbReference type="ARBA" id="ARBA00022912"/>
    </source>
</evidence>
<dbReference type="PROSITE" id="PS50055">
    <property type="entry name" value="TYR_PHOSPHATASE_PTP"/>
    <property type="match status" value="1"/>
</dbReference>
<dbReference type="GO" id="GO:0008045">
    <property type="term" value="P:motor neuron axon guidance"/>
    <property type="evidence" value="ECO:0007669"/>
    <property type="project" value="TreeGrafter"/>
</dbReference>
<protein>
    <recommendedName>
        <fullName evidence="1">protein-tyrosine-phosphatase</fullName>
        <ecNumber evidence="1">3.1.3.48</ecNumber>
    </recommendedName>
</protein>
<dbReference type="GO" id="GO:0004725">
    <property type="term" value="F:protein tyrosine phosphatase activity"/>
    <property type="evidence" value="ECO:0007669"/>
    <property type="project" value="UniProtKB-EC"/>
</dbReference>
<feature type="domain" description="Tyrosine-protein phosphatase" evidence="5">
    <location>
        <begin position="68"/>
        <end position="330"/>
    </location>
</feature>
<keyword evidence="3" id="KW-0904">Protein phosphatase</keyword>
<dbReference type="InterPro" id="IPR000242">
    <property type="entry name" value="PTP_cat"/>
</dbReference>
<dbReference type="InterPro" id="IPR029021">
    <property type="entry name" value="Prot-tyrosine_phosphatase-like"/>
</dbReference>
<comment type="catalytic activity">
    <reaction evidence="4">
        <text>O-phospho-L-tyrosyl-[protein] + H2O = L-tyrosyl-[protein] + phosphate</text>
        <dbReference type="Rhea" id="RHEA:10684"/>
        <dbReference type="Rhea" id="RHEA-COMP:10136"/>
        <dbReference type="Rhea" id="RHEA-COMP:20101"/>
        <dbReference type="ChEBI" id="CHEBI:15377"/>
        <dbReference type="ChEBI" id="CHEBI:43474"/>
        <dbReference type="ChEBI" id="CHEBI:46858"/>
        <dbReference type="ChEBI" id="CHEBI:61978"/>
        <dbReference type="EC" id="3.1.3.48"/>
    </reaction>
</comment>
<gene>
    <name evidence="7" type="ORF">ACAOBT_LOCUS11864</name>
</gene>
<dbReference type="InterPro" id="IPR050348">
    <property type="entry name" value="Protein-Tyr_Phosphatase"/>
</dbReference>
<sequence length="341" mass="39467">MAASEGAIDFLSHLEQLRNQRPNLVDNDEQYKLAHLVVMECIFGMRTSIPCDADMDKVIKELLESDGVERQMRYIDEVEWQDRAMENNSEEMNTPVCDEKNRFPDIVPVNNRVYLTCHPPSDQKSSYINAVQVDGFRSPGRFLVTQLPLPNTVKDFWRLVCERETRVIIMIGTVDPSDKTICQFWPSQNSKISPVDFIHITCIARTSSEKSEQIKMKIHDSSRKIEFNVNMLVFNEWKNQNAVPANVEDLLSFLLAAENLSRNMQNVIVTCYDGVNASGLYIALSFLIEKMKLEHECDVCQAVRNIRHIRRQFISKQEQYEFLLKACLSYIKGFELYSNFT</sequence>
<dbReference type="PANTHER" id="PTHR19134:SF449">
    <property type="entry name" value="TYROSINE-PROTEIN PHOSPHATASE 1"/>
    <property type="match status" value="1"/>
</dbReference>
<keyword evidence="2" id="KW-0378">Hydrolase</keyword>
<reference evidence="7" key="1">
    <citation type="submission" date="2022-03" db="EMBL/GenBank/DDBJ databases">
        <authorList>
            <person name="Sayadi A."/>
        </authorList>
    </citation>
    <scope>NUCLEOTIDE SEQUENCE</scope>
</reference>
<organism evidence="7 8">
    <name type="scientific">Acanthoscelides obtectus</name>
    <name type="common">Bean weevil</name>
    <name type="synonym">Bruchus obtectus</name>
    <dbReference type="NCBI Taxonomy" id="200917"/>
    <lineage>
        <taxon>Eukaryota</taxon>
        <taxon>Metazoa</taxon>
        <taxon>Ecdysozoa</taxon>
        <taxon>Arthropoda</taxon>
        <taxon>Hexapoda</taxon>
        <taxon>Insecta</taxon>
        <taxon>Pterygota</taxon>
        <taxon>Neoptera</taxon>
        <taxon>Endopterygota</taxon>
        <taxon>Coleoptera</taxon>
        <taxon>Polyphaga</taxon>
        <taxon>Cucujiformia</taxon>
        <taxon>Chrysomeloidea</taxon>
        <taxon>Chrysomelidae</taxon>
        <taxon>Bruchinae</taxon>
        <taxon>Bruchini</taxon>
        <taxon>Acanthoscelides</taxon>
    </lineage>
</organism>
<feature type="domain" description="Tyrosine specific protein phosphatases" evidence="6">
    <location>
        <begin position="251"/>
        <end position="321"/>
    </location>
</feature>
<dbReference type="FunFam" id="3.90.190.10:FF:000102">
    <property type="entry name" value="Receptor-type tyrosine-protein phosphatase"/>
    <property type="match status" value="1"/>
</dbReference>
<dbReference type="EMBL" id="CAKOFQ010006841">
    <property type="protein sequence ID" value="CAH1975947.1"/>
    <property type="molecule type" value="Genomic_DNA"/>
</dbReference>
<dbReference type="OrthoDB" id="6108687at2759"/>
<dbReference type="InterPro" id="IPR003595">
    <property type="entry name" value="Tyr_Pase_cat"/>
</dbReference>
<evidence type="ECO:0000256" key="2">
    <source>
        <dbReference type="ARBA" id="ARBA00022801"/>
    </source>
</evidence>
<dbReference type="SMART" id="SM00404">
    <property type="entry name" value="PTPc_motif"/>
    <property type="match status" value="1"/>
</dbReference>
<accession>A0A9P0KRM0</accession>
<evidence type="ECO:0000259" key="5">
    <source>
        <dbReference type="PROSITE" id="PS50055"/>
    </source>
</evidence>
<dbReference type="PROSITE" id="PS50056">
    <property type="entry name" value="TYR_PHOSPHATASE_2"/>
    <property type="match status" value="1"/>
</dbReference>
<dbReference type="AlphaFoldDB" id="A0A9P0KRM0"/>
<evidence type="ECO:0000313" key="7">
    <source>
        <dbReference type="EMBL" id="CAH1975947.1"/>
    </source>
</evidence>
<evidence type="ECO:0000256" key="4">
    <source>
        <dbReference type="ARBA" id="ARBA00051722"/>
    </source>
</evidence>
<dbReference type="EC" id="3.1.3.48" evidence="1"/>
<dbReference type="SUPFAM" id="SSF52799">
    <property type="entry name" value="(Phosphotyrosine protein) phosphatases II"/>
    <property type="match status" value="2"/>
</dbReference>
<dbReference type="CDD" id="cd00047">
    <property type="entry name" value="PTPc"/>
    <property type="match status" value="1"/>
</dbReference>
<keyword evidence="8" id="KW-1185">Reference proteome</keyword>
<dbReference type="Proteomes" id="UP001152888">
    <property type="component" value="Unassembled WGS sequence"/>
</dbReference>